<evidence type="ECO:0000256" key="1">
    <source>
        <dbReference type="SAM" id="SignalP"/>
    </source>
</evidence>
<accession>A0A1T5I740</accession>
<feature type="chain" id="PRO_5039067834" evidence="1">
    <location>
        <begin position="33"/>
        <end position="151"/>
    </location>
</feature>
<reference evidence="2 3" key="1">
    <citation type="submission" date="2017-02" db="EMBL/GenBank/DDBJ databases">
        <authorList>
            <person name="Peterson S.W."/>
        </authorList>
    </citation>
    <scope>NUCLEOTIDE SEQUENCE [LARGE SCALE GENOMIC DNA]</scope>
    <source>
        <strain evidence="2 3">DSM 21481</strain>
    </source>
</reference>
<keyword evidence="1" id="KW-0732">Signal</keyword>
<name>A0A1T5I740_9MICO</name>
<organism evidence="2 3">
    <name type="scientific">Krasilnikoviella flava</name>
    <dbReference type="NCBI Taxonomy" id="526729"/>
    <lineage>
        <taxon>Bacteria</taxon>
        <taxon>Bacillati</taxon>
        <taxon>Actinomycetota</taxon>
        <taxon>Actinomycetes</taxon>
        <taxon>Micrococcales</taxon>
        <taxon>Promicromonosporaceae</taxon>
        <taxon>Krasilnikoviella</taxon>
    </lineage>
</organism>
<gene>
    <name evidence="2" type="ORF">SAMN04324258_0058</name>
</gene>
<dbReference type="OrthoDB" id="5204489at2"/>
<proteinExistence type="predicted"/>
<keyword evidence="3" id="KW-1185">Reference proteome</keyword>
<dbReference type="EMBL" id="FUZQ01000001">
    <property type="protein sequence ID" value="SKC34938.1"/>
    <property type="molecule type" value="Genomic_DNA"/>
</dbReference>
<dbReference type="RefSeq" id="WP_139820654.1">
    <property type="nucleotide sequence ID" value="NZ_FUZQ01000001.1"/>
</dbReference>
<dbReference type="Proteomes" id="UP000189777">
    <property type="component" value="Unassembled WGS sequence"/>
</dbReference>
<evidence type="ECO:0000313" key="2">
    <source>
        <dbReference type="EMBL" id="SKC34938.1"/>
    </source>
</evidence>
<dbReference type="AlphaFoldDB" id="A0A1T5I740"/>
<dbReference type="STRING" id="526729.SAMN04324258_0058"/>
<evidence type="ECO:0000313" key="3">
    <source>
        <dbReference type="Proteomes" id="UP000189777"/>
    </source>
</evidence>
<feature type="signal peptide" evidence="1">
    <location>
        <begin position="1"/>
        <end position="32"/>
    </location>
</feature>
<protein>
    <submittedName>
        <fullName evidence="2">Invasion protein IalB, involved in pathogenesis</fullName>
    </submittedName>
</protein>
<sequence length="151" mass="16019">MRLRTMTAAAAALTVAALGTLGGAAGAAAATAAPQAGWGTDYYAWNDPEDAGGVSVAEMAYKTTSDEYVHGRFRAYGEVLSIWDYHDNDRKSVVRLWVGGSGPAVFYSNGDNTYREKNLSYDEGQTVYIQTCTSDGAGAVCTEKKKVPGRS</sequence>